<evidence type="ECO:0000256" key="2">
    <source>
        <dbReference type="ARBA" id="ARBA00006275"/>
    </source>
</evidence>
<evidence type="ECO:0000259" key="8">
    <source>
        <dbReference type="Pfam" id="PF14322"/>
    </source>
</evidence>
<feature type="signal peptide" evidence="6">
    <location>
        <begin position="1"/>
        <end position="21"/>
    </location>
</feature>
<evidence type="ECO:0000259" key="7">
    <source>
        <dbReference type="Pfam" id="PF07980"/>
    </source>
</evidence>
<dbReference type="Pfam" id="PF14322">
    <property type="entry name" value="SusD-like_3"/>
    <property type="match status" value="1"/>
</dbReference>
<evidence type="ECO:0000256" key="4">
    <source>
        <dbReference type="ARBA" id="ARBA00023136"/>
    </source>
</evidence>
<sequence length="493" mass="56692">MKKYIKRFAFVAILAPIFLSCQDDFLDADVTRYTTQERHDELISNPETAGGVSKAAISKTYAIFQEYWDSHDDFGLRAFQFATDAMCEDVVLYGSQWFIYDYNLDNREANYRRTNSTWDQNYEIIAKINLHLETYFAEDSTDPVIMASKSEPLAIRAIAYFNLVNFYQHTYVGHENELGVPLSLKTTDENLPRATVKEVYAQIVEDLTYAAEHGKATSESTDVDKYVAAAYLAKVYAQMEDWANVKKYAAMAKQGGTDVVSAPGRGWSVGEKDMLWGYDVNTQTSTLWASFWSHLDKFLSRGYAAGGSDKGIHNLLYDKLPENDSRRKLYANYEQYPDIIDQMKASDPKNPKAEIYDYDQFKFVAGTPGMEQDYCFLRVQDPILLEIEATIELGDLGTAKTLLTDFAKKRNPDFVAPESQDELREEVRFQRRIELWAEGSTWFDMKRWKLPIDRTVEGTNHWTKIRVETDATRFFHKIPQSEIESNPNLVQNP</sequence>
<reference evidence="9 10" key="1">
    <citation type="submission" date="2018-05" db="EMBL/GenBank/DDBJ databases">
        <title>Genomic Encyclopedia of Type Strains, Phase IV (KMG-IV): sequencing the most valuable type-strain genomes for metagenomic binning, comparative biology and taxonomic classification.</title>
        <authorList>
            <person name="Goeker M."/>
        </authorList>
    </citation>
    <scope>NUCLEOTIDE SEQUENCE [LARGE SCALE GENOMIC DNA]</scope>
    <source>
        <strain evidence="9 10">DSM 28579</strain>
    </source>
</reference>
<keyword evidence="5" id="KW-0998">Cell outer membrane</keyword>
<keyword evidence="10" id="KW-1185">Reference proteome</keyword>
<dbReference type="InterPro" id="IPR033985">
    <property type="entry name" value="SusD-like_N"/>
</dbReference>
<evidence type="ECO:0000256" key="6">
    <source>
        <dbReference type="SAM" id="SignalP"/>
    </source>
</evidence>
<keyword evidence="3 6" id="KW-0732">Signal</keyword>
<dbReference type="InterPro" id="IPR012944">
    <property type="entry name" value="SusD_RagB_dom"/>
</dbReference>
<dbReference type="GO" id="GO:0009279">
    <property type="term" value="C:cell outer membrane"/>
    <property type="evidence" value="ECO:0007669"/>
    <property type="project" value="UniProtKB-SubCell"/>
</dbReference>
<dbReference type="EMBL" id="QENZ01000003">
    <property type="protein sequence ID" value="PVX52557.1"/>
    <property type="molecule type" value="Genomic_DNA"/>
</dbReference>
<evidence type="ECO:0000256" key="5">
    <source>
        <dbReference type="ARBA" id="ARBA00023237"/>
    </source>
</evidence>
<feature type="domain" description="RagB/SusD" evidence="7">
    <location>
        <begin position="365"/>
        <end position="493"/>
    </location>
</feature>
<comment type="caution">
    <text evidence="9">The sequence shown here is derived from an EMBL/GenBank/DDBJ whole genome shotgun (WGS) entry which is preliminary data.</text>
</comment>
<gene>
    <name evidence="9" type="ORF">C7377_0884</name>
</gene>
<comment type="similarity">
    <text evidence="2">Belongs to the SusD family.</text>
</comment>
<dbReference type="Proteomes" id="UP000251835">
    <property type="component" value="Unassembled WGS sequence"/>
</dbReference>
<keyword evidence="4" id="KW-0472">Membrane</keyword>
<dbReference type="AlphaFoldDB" id="A0A7L4UT95"/>
<feature type="chain" id="PRO_5029493445" evidence="6">
    <location>
        <begin position="22"/>
        <end position="493"/>
    </location>
</feature>
<proteinExistence type="inferred from homology"/>
<evidence type="ECO:0000256" key="3">
    <source>
        <dbReference type="ARBA" id="ARBA00022729"/>
    </source>
</evidence>
<feature type="domain" description="SusD-like N-terminal" evidence="8">
    <location>
        <begin position="103"/>
        <end position="236"/>
    </location>
</feature>
<organism evidence="9 10">
    <name type="scientific">Balneicella halophila</name>
    <dbReference type="NCBI Taxonomy" id="1537566"/>
    <lineage>
        <taxon>Bacteria</taxon>
        <taxon>Pseudomonadati</taxon>
        <taxon>Bacteroidota</taxon>
        <taxon>Bacteroidia</taxon>
        <taxon>Bacteroidales</taxon>
        <taxon>Balneicellaceae</taxon>
        <taxon>Balneicella</taxon>
    </lineage>
</organism>
<dbReference type="Pfam" id="PF07980">
    <property type="entry name" value="SusD_RagB"/>
    <property type="match status" value="1"/>
</dbReference>
<dbReference type="RefSeq" id="WP_165806843.1">
    <property type="nucleotide sequence ID" value="NZ_QENZ01000003.1"/>
</dbReference>
<dbReference type="PROSITE" id="PS51257">
    <property type="entry name" value="PROKAR_LIPOPROTEIN"/>
    <property type="match status" value="1"/>
</dbReference>
<name>A0A7L4UT95_BALHA</name>
<dbReference type="Gene3D" id="1.25.40.390">
    <property type="match status" value="1"/>
</dbReference>
<evidence type="ECO:0000313" key="10">
    <source>
        <dbReference type="Proteomes" id="UP000251835"/>
    </source>
</evidence>
<evidence type="ECO:0000256" key="1">
    <source>
        <dbReference type="ARBA" id="ARBA00004442"/>
    </source>
</evidence>
<protein>
    <submittedName>
        <fullName evidence="9">SusD-like starch-binding protein associating with outer membrane</fullName>
    </submittedName>
</protein>
<evidence type="ECO:0000313" key="9">
    <source>
        <dbReference type="EMBL" id="PVX52557.1"/>
    </source>
</evidence>
<dbReference type="InterPro" id="IPR011990">
    <property type="entry name" value="TPR-like_helical_dom_sf"/>
</dbReference>
<comment type="subcellular location">
    <subcellularLocation>
        <location evidence="1">Cell outer membrane</location>
    </subcellularLocation>
</comment>
<dbReference type="SUPFAM" id="SSF48452">
    <property type="entry name" value="TPR-like"/>
    <property type="match status" value="1"/>
</dbReference>
<accession>A0A7L4UT95</accession>